<dbReference type="InterPro" id="IPR000835">
    <property type="entry name" value="HTH_MarR-typ"/>
</dbReference>
<dbReference type="Gene3D" id="1.10.10.10">
    <property type="entry name" value="Winged helix-like DNA-binding domain superfamily/Winged helix DNA-binding domain"/>
    <property type="match status" value="1"/>
</dbReference>
<evidence type="ECO:0000313" key="2">
    <source>
        <dbReference type="EMBL" id="KNB50686.1"/>
    </source>
</evidence>
<proteinExistence type="predicted"/>
<dbReference type="SUPFAM" id="SSF46785">
    <property type="entry name" value="Winged helix' DNA-binding domain"/>
    <property type="match status" value="1"/>
</dbReference>
<feature type="domain" description="HTH marR-type" evidence="1">
    <location>
        <begin position="4"/>
        <end position="136"/>
    </location>
</feature>
<dbReference type="AlphaFoldDB" id="A0A0K9XC64"/>
<dbReference type="GO" id="GO:0003700">
    <property type="term" value="F:DNA-binding transcription factor activity"/>
    <property type="evidence" value="ECO:0007669"/>
    <property type="project" value="InterPro"/>
</dbReference>
<dbReference type="InterPro" id="IPR036388">
    <property type="entry name" value="WH-like_DNA-bd_sf"/>
</dbReference>
<name>A0A0K9XC64_9ACTN</name>
<dbReference type="Pfam" id="PF12802">
    <property type="entry name" value="MarR_2"/>
    <property type="match status" value="1"/>
</dbReference>
<dbReference type="PATRIC" id="fig|1678637.3.peg.4196"/>
<dbReference type="InterPro" id="IPR039422">
    <property type="entry name" value="MarR/SlyA-like"/>
</dbReference>
<gene>
    <name evidence="2" type="ORF">AC230_19600</name>
</gene>
<dbReference type="RefSeq" id="WP_049717586.1">
    <property type="nucleotide sequence ID" value="NZ_LFXA01000013.1"/>
</dbReference>
<dbReference type="InterPro" id="IPR036390">
    <property type="entry name" value="WH_DNA-bd_sf"/>
</dbReference>
<dbReference type="OrthoDB" id="5117734at2"/>
<accession>A0A0K9XC64</accession>
<dbReference type="PANTHER" id="PTHR33164">
    <property type="entry name" value="TRANSCRIPTIONAL REGULATOR, MARR FAMILY"/>
    <property type="match status" value="1"/>
</dbReference>
<organism evidence="2 3">
    <name type="scientific">Streptomyces caatingaensis</name>
    <dbReference type="NCBI Taxonomy" id="1678637"/>
    <lineage>
        <taxon>Bacteria</taxon>
        <taxon>Bacillati</taxon>
        <taxon>Actinomycetota</taxon>
        <taxon>Actinomycetes</taxon>
        <taxon>Kitasatosporales</taxon>
        <taxon>Streptomycetaceae</taxon>
        <taxon>Streptomyces</taxon>
    </lineage>
</organism>
<evidence type="ECO:0000259" key="1">
    <source>
        <dbReference type="PROSITE" id="PS50995"/>
    </source>
</evidence>
<dbReference type="PANTHER" id="PTHR33164:SF103">
    <property type="entry name" value="REGULATORY PROTEIN MARR"/>
    <property type="match status" value="1"/>
</dbReference>
<dbReference type="EMBL" id="LFXA01000013">
    <property type="protein sequence ID" value="KNB50686.1"/>
    <property type="molecule type" value="Genomic_DNA"/>
</dbReference>
<dbReference type="GO" id="GO:0006950">
    <property type="term" value="P:response to stress"/>
    <property type="evidence" value="ECO:0007669"/>
    <property type="project" value="TreeGrafter"/>
</dbReference>
<keyword evidence="3" id="KW-1185">Reference proteome</keyword>
<reference evidence="3" key="1">
    <citation type="submission" date="2015-07" db="EMBL/GenBank/DDBJ databases">
        <title>Draft genome sequence of Streptomyces sp. CMAA 1322, a bacterium isolated from Caatinga biome, from dry forest semiarid of Brazil.</title>
        <authorList>
            <person name="Santos S.N."/>
            <person name="Gacesa R."/>
            <person name="Taketani R.G."/>
            <person name="Long P.F."/>
            <person name="Melo I.S."/>
        </authorList>
    </citation>
    <scope>NUCLEOTIDE SEQUENCE [LARGE SCALE GENOMIC DNA]</scope>
    <source>
        <strain evidence="3">CMAA 1322</strain>
    </source>
</reference>
<dbReference type="STRING" id="1678637.AC230_19600"/>
<protein>
    <submittedName>
        <fullName evidence="2">ArsR family transcriptional regulator</fullName>
    </submittedName>
</protein>
<dbReference type="PROSITE" id="PS50995">
    <property type="entry name" value="HTH_MARR_2"/>
    <property type="match status" value="1"/>
</dbReference>
<comment type="caution">
    <text evidence="2">The sequence shown here is derived from an EMBL/GenBank/DDBJ whole genome shotgun (WGS) entry which is preliminary data.</text>
</comment>
<dbReference type="SMART" id="SM00347">
    <property type="entry name" value="HTH_MARR"/>
    <property type="match status" value="1"/>
</dbReference>
<evidence type="ECO:0000313" key="3">
    <source>
        <dbReference type="Proteomes" id="UP000037288"/>
    </source>
</evidence>
<dbReference type="Proteomes" id="UP000037288">
    <property type="component" value="Unassembled WGS sequence"/>
</dbReference>
<sequence length="148" mass="16003">MDTATRFSRLIGPLRRAVLRTRRADKDLPDLPEAQIELLRLLAGSGRLTPREAAARLRVAPSTVSNLVRTMSAAGLVERTPSSTDLRTVHLSASAAALGMLDRYDHISTTALRRALGSLSPRSREAIERALPALDELLVALEAEGKGE</sequence>